<dbReference type="Gene3D" id="1.10.8.60">
    <property type="match status" value="1"/>
</dbReference>
<sequence length="922" mass="94826">MNRALRVAPRGWGTYRSVVAAVRAAGPGATVSVQPGTYAENIVLDQGVRLVAEKGPGTVRIVGGRAAAVTVRGEAGLHNLVIEGGGGEPAVLVTAGGALVEGCEITGGRVHVTGTAAPVLRDCRVHHAGEVGVYLAGDSTASLERCRITDIDSAGVFVDHGAAPVVTGTSVSRTGGHGIRITGSARGSFEGCEVTHTAAASVAVDASAQPLLRDCRFGDSAAAGVVVTGEAGAPHGGAVPRSTESAAPADPGVDEEDSSAGGEYAGGGESGVILHGCEITRIAHDGVHVTSRAVASLVGCRISDVRAVGVLVSGAARLRVEDTTVTDAAGTGLAVGDDARVDVRRGTFLRLGANGVYAADDARLDLSGSSIDETAYSAVHACGTSRVKVRSCRVNGAREDGLRIAAHALVSVADTTVADAGLAGLAVDGGDMTAVGCRISRSGTGISLDTGHRPLVRDCEVSDCTGSGIDIAAHTVALVADSRITGVGGTGVHVREGAAPWITDTSVTDVQGSGVVVQKLAEPRVRGLSVARTGKNGLFLADGAAGHFEYCDIGEAGFPALYVGAGAEPLLRGCLIHDTDEGLRRADDARPVLEACRSVNVRSGDLPEEAQGDATVGAGVPVPVAGAGLGDGTAGAALEPQRKGGPREVKAESLNDVLEELHGLVGLEGVKQDVKTVVKVMQMVRRRTEAGLASPPLSRHLVFAGNSGTGKTTVARLYGRILAALGLLSRGHLVEADRAMLVGEYVGHTAPKTTAVFRRAHGGVLFIDEAYSLTPSGQGADFGREALATLVKLMEDHRDDVVVIVAGYPDEMERFVDANPGLASRFTRTLVFEDYAGAELVRIVEWHARQHQYELPGDTQEALAAYFDTLVRDDRFGNGRTARQTFQRMTENHAKRVVDLSASTTDDDLVTLLPQDLPALPG</sequence>
<protein>
    <submittedName>
        <fullName evidence="6">Right-handed parallel beta-helix repeat-containing protein</fullName>
    </submittedName>
</protein>
<dbReference type="InterPro" id="IPR050773">
    <property type="entry name" value="CbxX/CfxQ_RuBisCO_ESX"/>
</dbReference>
<evidence type="ECO:0000313" key="6">
    <source>
        <dbReference type="EMBL" id="GAA2698109.1"/>
    </source>
</evidence>
<accession>A0ABN3TA55</accession>
<dbReference type="PANTHER" id="PTHR43392">
    <property type="entry name" value="AAA-TYPE ATPASE FAMILY PROTEIN / ANKYRIN REPEAT FAMILY PROTEIN"/>
    <property type="match status" value="1"/>
</dbReference>
<dbReference type="EMBL" id="BAAASK010000026">
    <property type="protein sequence ID" value="GAA2698109.1"/>
    <property type="molecule type" value="Genomic_DNA"/>
</dbReference>
<reference evidence="6 7" key="1">
    <citation type="journal article" date="2019" name="Int. J. Syst. Evol. Microbiol.">
        <title>The Global Catalogue of Microorganisms (GCM) 10K type strain sequencing project: providing services to taxonomists for standard genome sequencing and annotation.</title>
        <authorList>
            <consortium name="The Broad Institute Genomics Platform"/>
            <consortium name="The Broad Institute Genome Sequencing Center for Infectious Disease"/>
            <person name="Wu L."/>
            <person name="Ma J."/>
        </authorList>
    </citation>
    <scope>NUCLEOTIDE SEQUENCE [LARGE SCALE GENOMIC DNA]</scope>
    <source>
        <strain evidence="6 7">JCM 4531</strain>
    </source>
</reference>
<dbReference type="InterPro" id="IPR003593">
    <property type="entry name" value="AAA+_ATPase"/>
</dbReference>
<proteinExistence type="inferred from homology"/>
<evidence type="ECO:0000256" key="1">
    <source>
        <dbReference type="ARBA" id="ARBA00010378"/>
    </source>
</evidence>
<dbReference type="InterPro" id="IPR011050">
    <property type="entry name" value="Pectin_lyase_fold/virulence"/>
</dbReference>
<dbReference type="Pfam" id="PF00004">
    <property type="entry name" value="AAA"/>
    <property type="match status" value="1"/>
</dbReference>
<keyword evidence="7" id="KW-1185">Reference proteome</keyword>
<comment type="caution">
    <text evidence="6">The sequence shown here is derived from an EMBL/GenBank/DDBJ whole genome shotgun (WGS) entry which is preliminary data.</text>
</comment>
<evidence type="ECO:0000313" key="7">
    <source>
        <dbReference type="Proteomes" id="UP001499989"/>
    </source>
</evidence>
<keyword evidence="2" id="KW-0547">Nucleotide-binding</keyword>
<gene>
    <name evidence="6" type="ORF">GCM10010310_63270</name>
</gene>
<name>A0ABN3TA55_9ACTN</name>
<feature type="region of interest" description="Disordered" evidence="4">
    <location>
        <begin position="233"/>
        <end position="265"/>
    </location>
</feature>
<dbReference type="InterPro" id="IPR041627">
    <property type="entry name" value="AAA_lid_6"/>
</dbReference>
<evidence type="ECO:0000256" key="4">
    <source>
        <dbReference type="SAM" id="MobiDB-lite"/>
    </source>
</evidence>
<feature type="domain" description="AAA+ ATPase" evidence="5">
    <location>
        <begin position="697"/>
        <end position="836"/>
    </location>
</feature>
<evidence type="ECO:0000256" key="3">
    <source>
        <dbReference type="ARBA" id="ARBA00022840"/>
    </source>
</evidence>
<dbReference type="SMART" id="SM00710">
    <property type="entry name" value="PbH1"/>
    <property type="match status" value="15"/>
</dbReference>
<dbReference type="SMART" id="SM00382">
    <property type="entry name" value="AAA"/>
    <property type="match status" value="1"/>
</dbReference>
<dbReference type="InterPro" id="IPR039448">
    <property type="entry name" value="Beta_helix"/>
</dbReference>
<dbReference type="InterPro" id="IPR012334">
    <property type="entry name" value="Pectin_lyas_fold"/>
</dbReference>
<dbReference type="InterPro" id="IPR000641">
    <property type="entry name" value="CbxX/CfxQ"/>
</dbReference>
<dbReference type="Proteomes" id="UP001499989">
    <property type="component" value="Unassembled WGS sequence"/>
</dbReference>
<dbReference type="PRINTS" id="PR00819">
    <property type="entry name" value="CBXCFQXSUPER"/>
</dbReference>
<dbReference type="InterPro" id="IPR006626">
    <property type="entry name" value="PbH1"/>
</dbReference>
<evidence type="ECO:0000259" key="5">
    <source>
        <dbReference type="SMART" id="SM00382"/>
    </source>
</evidence>
<dbReference type="Gene3D" id="3.40.50.300">
    <property type="entry name" value="P-loop containing nucleotide triphosphate hydrolases"/>
    <property type="match status" value="1"/>
</dbReference>
<evidence type="ECO:0000256" key="2">
    <source>
        <dbReference type="ARBA" id="ARBA00022741"/>
    </source>
</evidence>
<dbReference type="SUPFAM" id="SSF51126">
    <property type="entry name" value="Pectin lyase-like"/>
    <property type="match status" value="3"/>
</dbReference>
<dbReference type="InterPro" id="IPR003959">
    <property type="entry name" value="ATPase_AAA_core"/>
</dbReference>
<dbReference type="CDD" id="cd00009">
    <property type="entry name" value="AAA"/>
    <property type="match status" value="1"/>
</dbReference>
<dbReference type="Gene3D" id="2.160.20.10">
    <property type="entry name" value="Single-stranded right-handed beta-helix, Pectin lyase-like"/>
    <property type="match status" value="2"/>
</dbReference>
<comment type="similarity">
    <text evidence="1">Belongs to the CbxX/CfxQ family.</text>
</comment>
<dbReference type="SUPFAM" id="SSF52540">
    <property type="entry name" value="P-loop containing nucleoside triphosphate hydrolases"/>
    <property type="match status" value="1"/>
</dbReference>
<dbReference type="InterPro" id="IPR027417">
    <property type="entry name" value="P-loop_NTPase"/>
</dbReference>
<keyword evidence="3" id="KW-0067">ATP-binding</keyword>
<dbReference type="PANTHER" id="PTHR43392:SF2">
    <property type="entry name" value="AAA-TYPE ATPASE FAMILY PROTEIN _ ANKYRIN REPEAT FAMILY PROTEIN"/>
    <property type="match status" value="1"/>
</dbReference>
<organism evidence="6 7">
    <name type="scientific">Streptomyces violaceolatus</name>
    <dbReference type="NCBI Taxonomy" id="67378"/>
    <lineage>
        <taxon>Bacteria</taxon>
        <taxon>Bacillati</taxon>
        <taxon>Actinomycetota</taxon>
        <taxon>Actinomycetes</taxon>
        <taxon>Kitasatosporales</taxon>
        <taxon>Streptomycetaceae</taxon>
        <taxon>Streptomyces</taxon>
        <taxon>Streptomyces violaceoruber group</taxon>
    </lineage>
</organism>
<dbReference type="Pfam" id="PF13229">
    <property type="entry name" value="Beta_helix"/>
    <property type="match status" value="2"/>
</dbReference>
<dbReference type="Pfam" id="PF17866">
    <property type="entry name" value="AAA_lid_6"/>
    <property type="match status" value="1"/>
</dbReference>
<dbReference type="RefSeq" id="WP_319123582.1">
    <property type="nucleotide sequence ID" value="NZ_BAAASK010000026.1"/>
</dbReference>